<comment type="caution">
    <text evidence="1">The sequence shown here is derived from an EMBL/GenBank/DDBJ whole genome shotgun (WGS) entry which is preliminary data.</text>
</comment>
<dbReference type="AlphaFoldDB" id="A0A9D3Y556"/>
<reference evidence="1" key="2">
    <citation type="submission" date="2020-11" db="EMBL/GenBank/DDBJ databases">
        <authorList>
            <person name="McCartney M.A."/>
            <person name="Auch B."/>
            <person name="Kono T."/>
            <person name="Mallez S."/>
            <person name="Becker A."/>
            <person name="Gohl D.M."/>
            <person name="Silverstein K.A.T."/>
            <person name="Koren S."/>
            <person name="Bechman K.B."/>
            <person name="Herman A."/>
            <person name="Abrahante J.E."/>
            <person name="Garbe J."/>
        </authorList>
    </citation>
    <scope>NUCLEOTIDE SEQUENCE</scope>
    <source>
        <strain evidence="1">Duluth1</strain>
        <tissue evidence="1">Whole animal</tissue>
    </source>
</reference>
<protein>
    <submittedName>
        <fullName evidence="1">Uncharacterized protein</fullName>
    </submittedName>
</protein>
<accession>A0A9D3Y556</accession>
<keyword evidence="2" id="KW-1185">Reference proteome</keyword>
<name>A0A9D3Y556_DREPO</name>
<proteinExistence type="predicted"/>
<organism evidence="1 2">
    <name type="scientific">Dreissena polymorpha</name>
    <name type="common">Zebra mussel</name>
    <name type="synonym">Mytilus polymorpha</name>
    <dbReference type="NCBI Taxonomy" id="45954"/>
    <lineage>
        <taxon>Eukaryota</taxon>
        <taxon>Metazoa</taxon>
        <taxon>Spiralia</taxon>
        <taxon>Lophotrochozoa</taxon>
        <taxon>Mollusca</taxon>
        <taxon>Bivalvia</taxon>
        <taxon>Autobranchia</taxon>
        <taxon>Heteroconchia</taxon>
        <taxon>Euheterodonta</taxon>
        <taxon>Imparidentia</taxon>
        <taxon>Neoheterodontei</taxon>
        <taxon>Myida</taxon>
        <taxon>Dreissenoidea</taxon>
        <taxon>Dreissenidae</taxon>
        <taxon>Dreissena</taxon>
    </lineage>
</organism>
<dbReference type="Proteomes" id="UP000828390">
    <property type="component" value="Unassembled WGS sequence"/>
</dbReference>
<evidence type="ECO:0000313" key="2">
    <source>
        <dbReference type="Proteomes" id="UP000828390"/>
    </source>
</evidence>
<dbReference type="EMBL" id="JAIWYP010000016">
    <property type="protein sequence ID" value="KAH3693470.1"/>
    <property type="molecule type" value="Genomic_DNA"/>
</dbReference>
<evidence type="ECO:0000313" key="1">
    <source>
        <dbReference type="EMBL" id="KAH3693470.1"/>
    </source>
</evidence>
<gene>
    <name evidence="1" type="ORF">DPMN_080903</name>
</gene>
<sequence length="106" mass="11955">MSPMSRVVTSEQPAVLSTTMTASQVPTAIVQDPIREAIRQSTILMLNTIREGHSTILSATNANHMDMLNVLKEIRDALQKKRQITKIKTLTVSYYIYCVDVVLQRH</sequence>
<reference evidence="1" key="1">
    <citation type="journal article" date="2019" name="bioRxiv">
        <title>The Genome of the Zebra Mussel, Dreissena polymorpha: A Resource for Invasive Species Research.</title>
        <authorList>
            <person name="McCartney M.A."/>
            <person name="Auch B."/>
            <person name="Kono T."/>
            <person name="Mallez S."/>
            <person name="Zhang Y."/>
            <person name="Obille A."/>
            <person name="Becker A."/>
            <person name="Abrahante J.E."/>
            <person name="Garbe J."/>
            <person name="Badalamenti J.P."/>
            <person name="Herman A."/>
            <person name="Mangelson H."/>
            <person name="Liachko I."/>
            <person name="Sullivan S."/>
            <person name="Sone E.D."/>
            <person name="Koren S."/>
            <person name="Silverstein K.A.T."/>
            <person name="Beckman K.B."/>
            <person name="Gohl D.M."/>
        </authorList>
    </citation>
    <scope>NUCLEOTIDE SEQUENCE</scope>
    <source>
        <strain evidence="1">Duluth1</strain>
        <tissue evidence="1">Whole animal</tissue>
    </source>
</reference>